<dbReference type="InterPro" id="IPR005683">
    <property type="entry name" value="Tom22"/>
</dbReference>
<dbReference type="GO" id="GO:0005741">
    <property type="term" value="C:mitochondrial outer membrane"/>
    <property type="evidence" value="ECO:0007669"/>
    <property type="project" value="UniProtKB-SubCell"/>
</dbReference>
<reference evidence="14" key="2">
    <citation type="submission" date="2022-10" db="EMBL/GenBank/DDBJ databases">
        <authorList>
            <consortium name="ENA_rothamsted_submissions"/>
            <consortium name="culmorum"/>
            <person name="King R."/>
        </authorList>
    </citation>
    <scope>NUCLEOTIDE SEQUENCE</scope>
</reference>
<name>A0A9P0IZM2_APHGO</name>
<evidence type="ECO:0000256" key="3">
    <source>
        <dbReference type="ARBA" id="ARBA00016229"/>
    </source>
</evidence>
<protein>
    <recommendedName>
        <fullName evidence="3">Mitochondrial import receptor subunit TOM22 homolog</fullName>
    </recommendedName>
</protein>
<feature type="region of interest" description="Disordered" evidence="13">
    <location>
        <begin position="1"/>
        <end position="46"/>
    </location>
</feature>
<dbReference type="PANTHER" id="PTHR12504">
    <property type="entry name" value="MITOCHONDRIAL IMPORT RECEPTOR SUBUNIT TOM22"/>
    <property type="match status" value="1"/>
</dbReference>
<keyword evidence="12" id="KW-0675">Receptor</keyword>
<dbReference type="EMBL" id="OU899035">
    <property type="protein sequence ID" value="CAH1724622.1"/>
    <property type="molecule type" value="Genomic_DNA"/>
</dbReference>
<dbReference type="Proteomes" id="UP001154329">
    <property type="component" value="Chromosome 2"/>
</dbReference>
<evidence type="ECO:0000256" key="5">
    <source>
        <dbReference type="ARBA" id="ARBA00022692"/>
    </source>
</evidence>
<keyword evidence="7" id="KW-0653">Protein transport</keyword>
<keyword evidence="15" id="KW-1185">Reference proteome</keyword>
<organism evidence="14 15">
    <name type="scientific">Aphis gossypii</name>
    <name type="common">Cotton aphid</name>
    <dbReference type="NCBI Taxonomy" id="80765"/>
    <lineage>
        <taxon>Eukaryota</taxon>
        <taxon>Metazoa</taxon>
        <taxon>Ecdysozoa</taxon>
        <taxon>Arthropoda</taxon>
        <taxon>Hexapoda</taxon>
        <taxon>Insecta</taxon>
        <taxon>Pterygota</taxon>
        <taxon>Neoptera</taxon>
        <taxon>Paraneoptera</taxon>
        <taxon>Hemiptera</taxon>
        <taxon>Sternorrhyncha</taxon>
        <taxon>Aphidomorpha</taxon>
        <taxon>Aphidoidea</taxon>
        <taxon>Aphididae</taxon>
        <taxon>Aphidini</taxon>
        <taxon>Aphis</taxon>
        <taxon>Aphis</taxon>
    </lineage>
</organism>
<evidence type="ECO:0000313" key="15">
    <source>
        <dbReference type="Proteomes" id="UP001154329"/>
    </source>
</evidence>
<dbReference type="PANTHER" id="PTHR12504:SF0">
    <property type="entry name" value="MITOCHONDRIAL IMPORT RECEPTOR SUBUNIT TOM22 HOMOLOG"/>
    <property type="match status" value="1"/>
</dbReference>
<keyword evidence="8" id="KW-1133">Transmembrane helix</keyword>
<keyword evidence="4" id="KW-0813">Transport</keyword>
<comment type="subcellular location">
    <subcellularLocation>
        <location evidence="1">Mitochondrion outer membrane</location>
        <topology evidence="1">Single-pass membrane protein</topology>
    </subcellularLocation>
</comment>
<evidence type="ECO:0000256" key="9">
    <source>
        <dbReference type="ARBA" id="ARBA00023010"/>
    </source>
</evidence>
<keyword evidence="9" id="KW-0811">Translocation</keyword>
<feature type="compositionally biased region" description="Polar residues" evidence="13">
    <location>
        <begin position="17"/>
        <end position="29"/>
    </location>
</feature>
<keyword evidence="11" id="KW-0472">Membrane</keyword>
<evidence type="ECO:0000256" key="2">
    <source>
        <dbReference type="ARBA" id="ARBA00009874"/>
    </source>
</evidence>
<keyword evidence="6" id="KW-1000">Mitochondrion outer membrane</keyword>
<sequence length="158" mass="17900">MTTAEDLELSDSDKVQPWSTDSGMESMTDSNKDVTPMSENFDDDEEDETLGERLWALTEMFPDSLRKGTEKLVNTAGKAIVGKKLVPPYHELLNNARGTRWPCDLRRWLRRSRSLVRSAVTGWHFSSGKSRCPKNKCRHPPPRGMAETYGCPIRNSAK</sequence>
<evidence type="ECO:0000256" key="12">
    <source>
        <dbReference type="ARBA" id="ARBA00023170"/>
    </source>
</evidence>
<evidence type="ECO:0000256" key="8">
    <source>
        <dbReference type="ARBA" id="ARBA00022989"/>
    </source>
</evidence>
<evidence type="ECO:0000256" key="4">
    <source>
        <dbReference type="ARBA" id="ARBA00022448"/>
    </source>
</evidence>
<evidence type="ECO:0000256" key="11">
    <source>
        <dbReference type="ARBA" id="ARBA00023136"/>
    </source>
</evidence>
<evidence type="ECO:0000313" key="14">
    <source>
        <dbReference type="EMBL" id="CAH1724622.1"/>
    </source>
</evidence>
<keyword evidence="10" id="KW-0496">Mitochondrion</keyword>
<feature type="compositionally biased region" description="Acidic residues" evidence="13">
    <location>
        <begin position="1"/>
        <end position="10"/>
    </location>
</feature>
<evidence type="ECO:0000256" key="7">
    <source>
        <dbReference type="ARBA" id="ARBA00022927"/>
    </source>
</evidence>
<dbReference type="GO" id="GO:0006886">
    <property type="term" value="P:intracellular protein transport"/>
    <property type="evidence" value="ECO:0007669"/>
    <property type="project" value="InterPro"/>
</dbReference>
<gene>
    <name evidence="14" type="ORF">APHIGO_LOCUS5881</name>
</gene>
<evidence type="ECO:0000256" key="10">
    <source>
        <dbReference type="ARBA" id="ARBA00023128"/>
    </source>
</evidence>
<keyword evidence="5" id="KW-0812">Transmembrane</keyword>
<evidence type="ECO:0000256" key="6">
    <source>
        <dbReference type="ARBA" id="ARBA00022787"/>
    </source>
</evidence>
<accession>A0A9P0IZM2</accession>
<reference evidence="14" key="1">
    <citation type="submission" date="2022-02" db="EMBL/GenBank/DDBJ databases">
        <authorList>
            <person name="King R."/>
        </authorList>
    </citation>
    <scope>NUCLEOTIDE SEQUENCE</scope>
</reference>
<proteinExistence type="inferred from homology"/>
<evidence type="ECO:0000256" key="13">
    <source>
        <dbReference type="SAM" id="MobiDB-lite"/>
    </source>
</evidence>
<evidence type="ECO:0000256" key="1">
    <source>
        <dbReference type="ARBA" id="ARBA00004572"/>
    </source>
</evidence>
<comment type="similarity">
    <text evidence="2">Belongs to the Tom22 family.</text>
</comment>
<dbReference type="AlphaFoldDB" id="A0A9P0IZM2"/>